<evidence type="ECO:0000313" key="1">
    <source>
        <dbReference type="EMBL" id="UOG56413.1"/>
    </source>
</evidence>
<evidence type="ECO:0000313" key="2">
    <source>
        <dbReference type="Proteomes" id="UP000829829"/>
    </source>
</evidence>
<protein>
    <submittedName>
        <fullName evidence="1">Uncharacterized protein</fullName>
    </submittedName>
</protein>
<sequence>MERKELNETLFTKAFETQHNAFLWVALTQRLASIGARQVVSQSTMKFASCDDDP</sequence>
<organism evidence="1 2">
    <name type="scientific">Leptospira noguchii</name>
    <dbReference type="NCBI Taxonomy" id="28182"/>
    <lineage>
        <taxon>Bacteria</taxon>
        <taxon>Pseudomonadati</taxon>
        <taxon>Spirochaetota</taxon>
        <taxon>Spirochaetia</taxon>
        <taxon>Leptospirales</taxon>
        <taxon>Leptospiraceae</taxon>
        <taxon>Leptospira</taxon>
    </lineage>
</organism>
<name>A0AAE9K8F2_9LEPT</name>
<dbReference type="Proteomes" id="UP000829829">
    <property type="component" value="Chromosome 1"/>
</dbReference>
<proteinExistence type="predicted"/>
<accession>A0AAE9K8F2</accession>
<dbReference type="AlphaFoldDB" id="A0AAE9K8F2"/>
<gene>
    <name evidence="1" type="ORF">MAL03_16680</name>
</gene>
<dbReference type="EMBL" id="CP091957">
    <property type="protein sequence ID" value="UOG56413.1"/>
    <property type="molecule type" value="Genomic_DNA"/>
</dbReference>
<reference evidence="1" key="1">
    <citation type="submission" date="2022-02" db="EMBL/GenBank/DDBJ databases">
        <title>The genetically variable rfb locus in Leptospira is a mobile cassette and a molecular signature of serovar identity.</title>
        <authorList>
            <person name="Nieves C."/>
            <person name="Vincent A.T."/>
            <person name="Zarantonelli L."/>
            <person name="Picardeau M."/>
            <person name="Veyrier F.J."/>
            <person name="Buschiazzo A."/>
        </authorList>
    </citation>
    <scope>NUCLEOTIDE SEQUENCE</scope>
    <source>
        <strain evidence="1">IP1512017</strain>
    </source>
</reference>